<evidence type="ECO:0000256" key="13">
    <source>
        <dbReference type="ARBA" id="ARBA00022741"/>
    </source>
</evidence>
<keyword evidence="27" id="KW-1185">Reference proteome</keyword>
<evidence type="ECO:0000256" key="12">
    <source>
        <dbReference type="ARBA" id="ARBA00022737"/>
    </source>
</evidence>
<dbReference type="FunFam" id="3.30.200.20:FF:000432">
    <property type="entry name" value="LRR receptor-like serine/threonine-protein kinase EFR"/>
    <property type="match status" value="1"/>
</dbReference>
<dbReference type="InterPro" id="IPR008271">
    <property type="entry name" value="Ser/Thr_kinase_AS"/>
</dbReference>
<dbReference type="GO" id="GO:0005524">
    <property type="term" value="F:ATP binding"/>
    <property type="evidence" value="ECO:0007669"/>
    <property type="project" value="UniProtKB-UniRule"/>
</dbReference>
<evidence type="ECO:0000256" key="19">
    <source>
        <dbReference type="ARBA" id="ARBA00023180"/>
    </source>
</evidence>
<evidence type="ECO:0000256" key="9">
    <source>
        <dbReference type="ARBA" id="ARBA00022679"/>
    </source>
</evidence>
<dbReference type="InterPro" id="IPR003591">
    <property type="entry name" value="Leu-rich_rpt_typical-subtyp"/>
</dbReference>
<dbReference type="PANTHER" id="PTHR27008:SF592">
    <property type="entry name" value="LEUCINE-RICH REPEAT RECEPTOR-LIKE PROTEIN KINASE FAMILY PROTEIN-RELATED"/>
    <property type="match status" value="1"/>
</dbReference>
<comment type="caution">
    <text evidence="26">The sequence shown here is derived from an EMBL/GenBank/DDBJ whole genome shotgun (WGS) entry which is preliminary data.</text>
</comment>
<feature type="transmembrane region" description="Helical" evidence="23">
    <location>
        <begin position="654"/>
        <end position="676"/>
    </location>
</feature>
<comment type="subcellular location">
    <subcellularLocation>
        <location evidence="1">Cell membrane</location>
        <topology evidence="1">Single-pass membrane protein</topology>
    </subcellularLocation>
    <subcellularLocation>
        <location evidence="2">Membrane</location>
        <topology evidence="2">Single-pass type I membrane protein</topology>
    </subcellularLocation>
</comment>
<dbReference type="Proteomes" id="UP001280121">
    <property type="component" value="Unassembled WGS sequence"/>
</dbReference>
<dbReference type="SMART" id="SM00369">
    <property type="entry name" value="LRR_TYP"/>
    <property type="match status" value="6"/>
</dbReference>
<comment type="similarity">
    <text evidence="3">Belongs to the protein kinase superfamily. Ser/Thr protein kinase family.</text>
</comment>
<gene>
    <name evidence="26" type="ORF">Ddye_023069</name>
</gene>
<reference evidence="26" key="1">
    <citation type="journal article" date="2023" name="Plant J.">
        <title>Genome sequences and population genomics provide insights into the demographic history, inbreeding, and mutation load of two 'living fossil' tree species of Dipteronia.</title>
        <authorList>
            <person name="Feng Y."/>
            <person name="Comes H.P."/>
            <person name="Chen J."/>
            <person name="Zhu S."/>
            <person name="Lu R."/>
            <person name="Zhang X."/>
            <person name="Li P."/>
            <person name="Qiu J."/>
            <person name="Olsen K.M."/>
            <person name="Qiu Y."/>
        </authorList>
    </citation>
    <scope>NUCLEOTIDE SEQUENCE</scope>
    <source>
        <strain evidence="26">KIB01</strain>
    </source>
</reference>
<dbReference type="InterPro" id="IPR000719">
    <property type="entry name" value="Prot_kinase_dom"/>
</dbReference>
<dbReference type="PANTHER" id="PTHR27008">
    <property type="entry name" value="OS04G0122200 PROTEIN"/>
    <property type="match status" value="1"/>
</dbReference>
<evidence type="ECO:0000256" key="1">
    <source>
        <dbReference type="ARBA" id="ARBA00004162"/>
    </source>
</evidence>
<keyword evidence="14" id="KW-0418">Kinase</keyword>
<comment type="catalytic activity">
    <reaction evidence="20">
        <text>L-threonyl-[protein] + ATP = O-phospho-L-threonyl-[protein] + ADP + H(+)</text>
        <dbReference type="Rhea" id="RHEA:46608"/>
        <dbReference type="Rhea" id="RHEA-COMP:11060"/>
        <dbReference type="Rhea" id="RHEA-COMP:11605"/>
        <dbReference type="ChEBI" id="CHEBI:15378"/>
        <dbReference type="ChEBI" id="CHEBI:30013"/>
        <dbReference type="ChEBI" id="CHEBI:30616"/>
        <dbReference type="ChEBI" id="CHEBI:61977"/>
        <dbReference type="ChEBI" id="CHEBI:456216"/>
        <dbReference type="EC" id="2.7.11.1"/>
    </reaction>
</comment>
<dbReference type="FunFam" id="1.10.510.10:FF:000358">
    <property type="entry name" value="Putative leucine-rich repeat receptor-like serine/threonine-protein kinase"/>
    <property type="match status" value="1"/>
</dbReference>
<dbReference type="InterPro" id="IPR001245">
    <property type="entry name" value="Ser-Thr/Tyr_kinase_cat_dom"/>
</dbReference>
<keyword evidence="16 23" id="KW-1133">Transmembrane helix</keyword>
<keyword evidence="18" id="KW-0675">Receptor</keyword>
<keyword evidence="12" id="KW-0677">Repeat</keyword>
<dbReference type="InterPro" id="IPR011009">
    <property type="entry name" value="Kinase-like_dom_sf"/>
</dbReference>
<evidence type="ECO:0000256" key="16">
    <source>
        <dbReference type="ARBA" id="ARBA00022989"/>
    </source>
</evidence>
<evidence type="ECO:0000256" key="21">
    <source>
        <dbReference type="ARBA" id="ARBA00048679"/>
    </source>
</evidence>
<accession>A0AAD9TSF4</accession>
<evidence type="ECO:0000256" key="3">
    <source>
        <dbReference type="ARBA" id="ARBA00008684"/>
    </source>
</evidence>
<dbReference type="SUPFAM" id="SSF56112">
    <property type="entry name" value="Protein kinase-like (PK-like)"/>
    <property type="match status" value="1"/>
</dbReference>
<proteinExistence type="inferred from homology"/>
<dbReference type="Pfam" id="PF07714">
    <property type="entry name" value="PK_Tyr_Ser-Thr"/>
    <property type="match status" value="1"/>
</dbReference>
<keyword evidence="10 23" id="KW-0812">Transmembrane</keyword>
<keyword evidence="8" id="KW-0433">Leucine-rich repeat</keyword>
<dbReference type="GO" id="GO:0005886">
    <property type="term" value="C:plasma membrane"/>
    <property type="evidence" value="ECO:0007669"/>
    <property type="project" value="UniProtKB-SubCell"/>
</dbReference>
<evidence type="ECO:0000256" key="22">
    <source>
        <dbReference type="PROSITE-ProRule" id="PRU10141"/>
    </source>
</evidence>
<dbReference type="GO" id="GO:0004674">
    <property type="term" value="F:protein serine/threonine kinase activity"/>
    <property type="evidence" value="ECO:0007669"/>
    <property type="project" value="UniProtKB-KW"/>
</dbReference>
<keyword evidence="11 24" id="KW-0732">Signal</keyword>
<keyword evidence="15 22" id="KW-0067">ATP-binding</keyword>
<evidence type="ECO:0000256" key="20">
    <source>
        <dbReference type="ARBA" id="ARBA00047899"/>
    </source>
</evidence>
<keyword evidence="5" id="KW-1003">Cell membrane</keyword>
<name>A0AAD9TSF4_9ROSI</name>
<evidence type="ECO:0000313" key="27">
    <source>
        <dbReference type="Proteomes" id="UP001280121"/>
    </source>
</evidence>
<evidence type="ECO:0000256" key="18">
    <source>
        <dbReference type="ARBA" id="ARBA00023170"/>
    </source>
</evidence>
<dbReference type="InterPro" id="IPR001611">
    <property type="entry name" value="Leu-rich_rpt"/>
</dbReference>
<sequence>MLSFISYPTILPWCFSLLLIYSFSTLSTASLINTNETDRLALLAIKAQLQDPLGVMSSWNNSVPFCLWTGVSCGRRHQRVTNLDLRNQSLAGHLSPFIGNLSFLRSIRLVDNMLNGEIPHEVGRLYRLETLALSNNSFSGNIPTNLSHCSSLINFYAEGNNLKGEIPSAIGNLLKLEELYVGVNHLTGQIPASIGNLSALQVFNLADNRLWGTIPDMLGQLKRLTGVGLADNNFFGIVPASIYNLSYLEYFFLGSNRLHGNLPPNIGFTLPNLKWFVVANNDFTGSLPDSMSNSSNLVEFDVSVNNLKGDVSIDFSGFNNLYWLNMGRNKLGTGTSNDLGFVTSLINCSKLETFGLYENQFGGVLPHSIANLSTTIKGIAIGSNQISGAIPPGIGNLVNLTVIGMEYNQISGTIPHAIGDLKSLQQLTLAGNNLQGSIPSSLGNLTLLTKLTLDSNKLQGNIPSSLGNCQNLILLFLHNNKLTGIMPHQILGITTLSIGLAVSDNLLSGHFPLEVGNLKNLVGLDISNNMFSGKIPFTLGGCSSLEILYLQGNSFRGSIPPSFSSLKSMKELDLSSNHLSGRIPEYLEKLSFLESLNLSYNEFEGDVRTKGVFNNTKKFSLIGNKRLCGGIAELHFPLCHSKGSKKSEIPLLRVVIPVIATILILSLVAGFFVFFARRRKFANQTSRMLHTDEQFPMVSYAELSKATDEFSPSNMIGQGRYGSVYKGILGEDRIPVAVKVINLQQKGASKSFIAECEALRNIRHRNLIKIITLCSSIDFKRADFKALVYEYMQNGSLEEWLHQNKDQVNKVSNLSLIQRLNIAIDVASAIEYLHHHCQPPIVHGDLKPSNVLLDHDMVAHVGDFGLAKFLSGDPPSAASGTQSSSIGIKGTIGYVAPEYGMGSQVSIPGDVYSFGIFLLEMFMGKRPTDSMFINELTLHDFAKMSLPERVMEIVEPSLLLEETNNNEVENFERLHGEGRVRIEDCLVGSLRIGVLCSMESPSDRMEMTDVVVKLCAIRENFLSERIRDVRLSSQLT</sequence>
<evidence type="ECO:0000256" key="7">
    <source>
        <dbReference type="ARBA" id="ARBA00022553"/>
    </source>
</evidence>
<evidence type="ECO:0000256" key="15">
    <source>
        <dbReference type="ARBA" id="ARBA00022840"/>
    </source>
</evidence>
<keyword evidence="13 22" id="KW-0547">Nucleotide-binding</keyword>
<dbReference type="InterPro" id="IPR017441">
    <property type="entry name" value="Protein_kinase_ATP_BS"/>
</dbReference>
<dbReference type="PROSITE" id="PS00108">
    <property type="entry name" value="PROTEIN_KINASE_ST"/>
    <property type="match status" value="1"/>
</dbReference>
<feature type="chain" id="PRO_5042153228" description="non-specific serine/threonine protein kinase" evidence="24">
    <location>
        <begin position="30"/>
        <end position="1036"/>
    </location>
</feature>
<evidence type="ECO:0000256" key="11">
    <source>
        <dbReference type="ARBA" id="ARBA00022729"/>
    </source>
</evidence>
<keyword evidence="6" id="KW-0723">Serine/threonine-protein kinase</keyword>
<evidence type="ECO:0000256" key="23">
    <source>
        <dbReference type="SAM" id="Phobius"/>
    </source>
</evidence>
<organism evidence="26 27">
    <name type="scientific">Dipteronia dyeriana</name>
    <dbReference type="NCBI Taxonomy" id="168575"/>
    <lineage>
        <taxon>Eukaryota</taxon>
        <taxon>Viridiplantae</taxon>
        <taxon>Streptophyta</taxon>
        <taxon>Embryophyta</taxon>
        <taxon>Tracheophyta</taxon>
        <taxon>Spermatophyta</taxon>
        <taxon>Magnoliopsida</taxon>
        <taxon>eudicotyledons</taxon>
        <taxon>Gunneridae</taxon>
        <taxon>Pentapetalae</taxon>
        <taxon>rosids</taxon>
        <taxon>malvids</taxon>
        <taxon>Sapindales</taxon>
        <taxon>Sapindaceae</taxon>
        <taxon>Hippocastanoideae</taxon>
        <taxon>Acereae</taxon>
        <taxon>Dipteronia</taxon>
    </lineage>
</organism>
<dbReference type="Gene3D" id="3.80.10.10">
    <property type="entry name" value="Ribonuclease Inhibitor"/>
    <property type="match status" value="3"/>
</dbReference>
<feature type="signal peptide" evidence="24">
    <location>
        <begin position="1"/>
        <end position="29"/>
    </location>
</feature>
<dbReference type="PROSITE" id="PS50011">
    <property type="entry name" value="PROTEIN_KINASE_DOM"/>
    <property type="match status" value="1"/>
</dbReference>
<dbReference type="EMBL" id="JANJYI010000007">
    <property type="protein sequence ID" value="KAK2641306.1"/>
    <property type="molecule type" value="Genomic_DNA"/>
</dbReference>
<dbReference type="FunFam" id="3.80.10.10:FF:000288">
    <property type="entry name" value="LRR receptor-like serine/threonine-protein kinase EFR"/>
    <property type="match status" value="1"/>
</dbReference>
<dbReference type="CDD" id="cd14066">
    <property type="entry name" value="STKc_IRAK"/>
    <property type="match status" value="1"/>
</dbReference>
<dbReference type="AlphaFoldDB" id="A0AAD9TSF4"/>
<evidence type="ECO:0000256" key="14">
    <source>
        <dbReference type="ARBA" id="ARBA00022777"/>
    </source>
</evidence>
<dbReference type="EC" id="2.7.11.1" evidence="4"/>
<keyword evidence="17 23" id="KW-0472">Membrane</keyword>
<feature type="domain" description="Protein kinase" evidence="25">
    <location>
        <begin position="710"/>
        <end position="1022"/>
    </location>
</feature>
<keyword evidence="7" id="KW-0597">Phosphoprotein</keyword>
<dbReference type="Gene3D" id="1.10.510.10">
    <property type="entry name" value="Transferase(Phosphotransferase) domain 1"/>
    <property type="match status" value="1"/>
</dbReference>
<feature type="binding site" evidence="22">
    <location>
        <position position="739"/>
    </location>
    <ligand>
        <name>ATP</name>
        <dbReference type="ChEBI" id="CHEBI:30616"/>
    </ligand>
</feature>
<evidence type="ECO:0000259" key="25">
    <source>
        <dbReference type="PROSITE" id="PS50011"/>
    </source>
</evidence>
<evidence type="ECO:0000313" key="26">
    <source>
        <dbReference type="EMBL" id="KAK2641306.1"/>
    </source>
</evidence>
<dbReference type="Pfam" id="PF08263">
    <property type="entry name" value="LRRNT_2"/>
    <property type="match status" value="1"/>
</dbReference>
<dbReference type="InterPro" id="IPR013210">
    <property type="entry name" value="LRR_N_plant-typ"/>
</dbReference>
<keyword evidence="19" id="KW-0325">Glycoprotein</keyword>
<dbReference type="SMART" id="SM00220">
    <property type="entry name" value="S_TKc"/>
    <property type="match status" value="1"/>
</dbReference>
<evidence type="ECO:0000256" key="5">
    <source>
        <dbReference type="ARBA" id="ARBA00022475"/>
    </source>
</evidence>
<dbReference type="InterPro" id="IPR032675">
    <property type="entry name" value="LRR_dom_sf"/>
</dbReference>
<dbReference type="InterPro" id="IPR051809">
    <property type="entry name" value="Plant_receptor-like_S/T_kinase"/>
</dbReference>
<evidence type="ECO:0000256" key="8">
    <source>
        <dbReference type="ARBA" id="ARBA00022614"/>
    </source>
</evidence>
<dbReference type="SUPFAM" id="SSF52058">
    <property type="entry name" value="L domain-like"/>
    <property type="match status" value="2"/>
</dbReference>
<keyword evidence="9" id="KW-0808">Transferase</keyword>
<dbReference type="Gene3D" id="3.30.200.20">
    <property type="entry name" value="Phosphorylase Kinase, domain 1"/>
    <property type="match status" value="1"/>
</dbReference>
<evidence type="ECO:0000256" key="24">
    <source>
        <dbReference type="SAM" id="SignalP"/>
    </source>
</evidence>
<evidence type="ECO:0000256" key="10">
    <source>
        <dbReference type="ARBA" id="ARBA00022692"/>
    </source>
</evidence>
<evidence type="ECO:0000256" key="4">
    <source>
        <dbReference type="ARBA" id="ARBA00012513"/>
    </source>
</evidence>
<evidence type="ECO:0000256" key="2">
    <source>
        <dbReference type="ARBA" id="ARBA00004479"/>
    </source>
</evidence>
<dbReference type="PROSITE" id="PS00107">
    <property type="entry name" value="PROTEIN_KINASE_ATP"/>
    <property type="match status" value="1"/>
</dbReference>
<protein>
    <recommendedName>
        <fullName evidence="4">non-specific serine/threonine protein kinase</fullName>
        <ecNumber evidence="4">2.7.11.1</ecNumber>
    </recommendedName>
</protein>
<dbReference type="FunFam" id="3.80.10.10:FF:000095">
    <property type="entry name" value="LRR receptor-like serine/threonine-protein kinase GSO1"/>
    <property type="match status" value="1"/>
</dbReference>
<dbReference type="Pfam" id="PF00560">
    <property type="entry name" value="LRR_1"/>
    <property type="match status" value="8"/>
</dbReference>
<comment type="catalytic activity">
    <reaction evidence="21">
        <text>L-seryl-[protein] + ATP = O-phospho-L-seryl-[protein] + ADP + H(+)</text>
        <dbReference type="Rhea" id="RHEA:17989"/>
        <dbReference type="Rhea" id="RHEA-COMP:9863"/>
        <dbReference type="Rhea" id="RHEA-COMP:11604"/>
        <dbReference type="ChEBI" id="CHEBI:15378"/>
        <dbReference type="ChEBI" id="CHEBI:29999"/>
        <dbReference type="ChEBI" id="CHEBI:30616"/>
        <dbReference type="ChEBI" id="CHEBI:83421"/>
        <dbReference type="ChEBI" id="CHEBI:456216"/>
        <dbReference type="EC" id="2.7.11.1"/>
    </reaction>
</comment>
<evidence type="ECO:0000256" key="17">
    <source>
        <dbReference type="ARBA" id="ARBA00023136"/>
    </source>
</evidence>
<evidence type="ECO:0000256" key="6">
    <source>
        <dbReference type="ARBA" id="ARBA00022527"/>
    </source>
</evidence>